<dbReference type="EMBL" id="JAUSWM010000004">
    <property type="protein sequence ID" value="MDQ0483360.1"/>
    <property type="molecule type" value="Genomic_DNA"/>
</dbReference>
<comment type="caution">
    <text evidence="2">The sequence shown here is derived from an EMBL/GenBank/DDBJ whole genome shotgun (WGS) entry which is preliminary data.</text>
</comment>
<dbReference type="Proteomes" id="UP001226720">
    <property type="component" value="Unassembled WGS sequence"/>
</dbReference>
<evidence type="ECO:0000313" key="3">
    <source>
        <dbReference type="Proteomes" id="UP001226720"/>
    </source>
</evidence>
<dbReference type="GeneID" id="301327642"/>
<name>A0ABU0K1X9_9BACL</name>
<evidence type="ECO:0000313" key="2">
    <source>
        <dbReference type="EMBL" id="MDQ0483360.1"/>
    </source>
</evidence>
<gene>
    <name evidence="2" type="ORF">QO000_002342</name>
</gene>
<accession>A0ABU0K1X9</accession>
<keyword evidence="3" id="KW-1185">Reference proteome</keyword>
<proteinExistence type="predicted"/>
<organism evidence="2 3">
    <name type="scientific">Guptibacillus hwajinpoensis</name>
    <dbReference type="NCBI Taxonomy" id="208199"/>
    <lineage>
        <taxon>Bacteria</taxon>
        <taxon>Bacillati</taxon>
        <taxon>Bacillota</taxon>
        <taxon>Bacilli</taxon>
        <taxon>Bacillales</taxon>
        <taxon>Guptibacillaceae</taxon>
        <taxon>Guptibacillus</taxon>
    </lineage>
</organism>
<reference evidence="2" key="1">
    <citation type="submission" date="2023-07" db="EMBL/GenBank/DDBJ databases">
        <title>Genomic Encyclopedia of Type Strains, Phase IV (KMG-IV): sequencing the most valuable type-strain genomes for metagenomic binning, comparative biology and taxonomic classification.</title>
        <authorList>
            <person name="Goeker M."/>
        </authorList>
    </citation>
    <scope>NUCLEOTIDE SEQUENCE [LARGE SCALE GENOMIC DNA]</scope>
    <source>
        <strain evidence="2">JSM 076093</strain>
    </source>
</reference>
<feature type="compositionally biased region" description="Polar residues" evidence="1">
    <location>
        <begin position="36"/>
        <end position="48"/>
    </location>
</feature>
<protein>
    <submittedName>
        <fullName evidence="2">Uncharacterized protein</fullName>
    </submittedName>
</protein>
<feature type="region of interest" description="Disordered" evidence="1">
    <location>
        <begin position="1"/>
        <end position="48"/>
    </location>
</feature>
<evidence type="ECO:0000256" key="1">
    <source>
        <dbReference type="SAM" id="MobiDB-lite"/>
    </source>
</evidence>
<feature type="compositionally biased region" description="Basic and acidic residues" evidence="1">
    <location>
        <begin position="1"/>
        <end position="34"/>
    </location>
</feature>
<sequence>MDHSREDVKRIEDKAKNEQQQAEKAKRVIKDAKKNANPQRENNEFPST</sequence>
<dbReference type="RefSeq" id="WP_301552053.1">
    <property type="nucleotide sequence ID" value="NZ_JAQRMZ010000006.1"/>
</dbReference>